<dbReference type="GeneID" id="37229224"/>
<keyword evidence="1" id="KW-1133">Transmembrane helix</keyword>
<keyword evidence="1" id="KW-0812">Transmembrane</keyword>
<proteinExistence type="predicted"/>
<dbReference type="EMBL" id="KZ824419">
    <property type="protein sequence ID" value="RAL06068.1"/>
    <property type="molecule type" value="Genomic_DNA"/>
</dbReference>
<feature type="transmembrane region" description="Helical" evidence="1">
    <location>
        <begin position="91"/>
        <end position="113"/>
    </location>
</feature>
<accession>A0A395HGF4</accession>
<feature type="transmembrane region" description="Helical" evidence="1">
    <location>
        <begin position="61"/>
        <end position="79"/>
    </location>
</feature>
<keyword evidence="2" id="KW-0732">Signal</keyword>
<protein>
    <submittedName>
        <fullName evidence="3">Uncharacterized protein</fullName>
    </submittedName>
</protein>
<sequence length="114" mass="12722">MRTRGDGILLLHCSLPLPILASHVFFNLVEGSPTVSRARVAMFGVRDSIFLIADSCRWTCINSFSLPSLLFPFLLLSMKPVPISAAQQDSLFCRFIFLVLVVYVLILSSYVLVE</sequence>
<gene>
    <name evidence="3" type="ORF">BO80DRAFT_503</name>
</gene>
<dbReference type="Proteomes" id="UP000249402">
    <property type="component" value="Unassembled WGS sequence"/>
</dbReference>
<evidence type="ECO:0000313" key="3">
    <source>
        <dbReference type="EMBL" id="RAL06068.1"/>
    </source>
</evidence>
<dbReference type="AlphaFoldDB" id="A0A395HGF4"/>
<evidence type="ECO:0000256" key="2">
    <source>
        <dbReference type="SAM" id="SignalP"/>
    </source>
</evidence>
<keyword evidence="4" id="KW-1185">Reference proteome</keyword>
<keyword evidence="1" id="KW-0472">Membrane</keyword>
<organism evidence="3 4">
    <name type="scientific">Aspergillus ibericus CBS 121593</name>
    <dbReference type="NCBI Taxonomy" id="1448316"/>
    <lineage>
        <taxon>Eukaryota</taxon>
        <taxon>Fungi</taxon>
        <taxon>Dikarya</taxon>
        <taxon>Ascomycota</taxon>
        <taxon>Pezizomycotina</taxon>
        <taxon>Eurotiomycetes</taxon>
        <taxon>Eurotiomycetidae</taxon>
        <taxon>Eurotiales</taxon>
        <taxon>Aspergillaceae</taxon>
        <taxon>Aspergillus</taxon>
        <taxon>Aspergillus subgen. Circumdati</taxon>
    </lineage>
</organism>
<reference evidence="3 4" key="1">
    <citation type="submission" date="2018-02" db="EMBL/GenBank/DDBJ databases">
        <title>The genomes of Aspergillus section Nigri reveals drivers in fungal speciation.</title>
        <authorList>
            <consortium name="DOE Joint Genome Institute"/>
            <person name="Vesth T.C."/>
            <person name="Nybo J."/>
            <person name="Theobald S."/>
            <person name="Brandl J."/>
            <person name="Frisvad J.C."/>
            <person name="Nielsen K.F."/>
            <person name="Lyhne E.K."/>
            <person name="Kogle M.E."/>
            <person name="Kuo A."/>
            <person name="Riley R."/>
            <person name="Clum A."/>
            <person name="Nolan M."/>
            <person name="Lipzen A."/>
            <person name="Salamov A."/>
            <person name="Henrissat B."/>
            <person name="Wiebenga A."/>
            <person name="De vries R.P."/>
            <person name="Grigoriev I.V."/>
            <person name="Mortensen U.H."/>
            <person name="Andersen M.R."/>
            <person name="Baker S.E."/>
        </authorList>
    </citation>
    <scope>NUCLEOTIDE SEQUENCE [LARGE SCALE GENOMIC DNA]</scope>
    <source>
        <strain evidence="3 4">CBS 121593</strain>
    </source>
</reference>
<name>A0A395HGF4_9EURO</name>
<feature type="signal peptide" evidence="2">
    <location>
        <begin position="1"/>
        <end position="21"/>
    </location>
</feature>
<dbReference type="VEuPathDB" id="FungiDB:BO80DRAFT_503"/>
<evidence type="ECO:0000256" key="1">
    <source>
        <dbReference type="SAM" id="Phobius"/>
    </source>
</evidence>
<feature type="chain" id="PRO_5017190607" evidence="2">
    <location>
        <begin position="22"/>
        <end position="114"/>
    </location>
</feature>
<evidence type="ECO:0000313" key="4">
    <source>
        <dbReference type="Proteomes" id="UP000249402"/>
    </source>
</evidence>
<dbReference type="RefSeq" id="XP_025580395.1">
    <property type="nucleotide sequence ID" value="XM_025724359.1"/>
</dbReference>